<dbReference type="InterPro" id="IPR000798">
    <property type="entry name" value="Ez/rad/moesin-like"/>
</dbReference>
<dbReference type="Proteomes" id="UP000547499">
    <property type="component" value="Unassembled WGS sequence"/>
</dbReference>
<gene>
    <name evidence="19" type="primary">Epb41</name>
    <name evidence="19" type="ORF">LANLUD_R09464</name>
</gene>
<dbReference type="GO" id="GO:0051301">
    <property type="term" value="P:cell division"/>
    <property type="evidence" value="ECO:0007669"/>
    <property type="project" value="UniProtKB-KW"/>
</dbReference>
<keyword evidence="6" id="KW-0597">Phosphoprotein</keyword>
<dbReference type="InterPro" id="IPR035963">
    <property type="entry name" value="FERM_2"/>
</dbReference>
<dbReference type="GO" id="GO:0003779">
    <property type="term" value="F:actin binding"/>
    <property type="evidence" value="ECO:0007669"/>
    <property type="project" value="UniProtKB-KW"/>
</dbReference>
<dbReference type="PROSITE" id="PS00660">
    <property type="entry name" value="FERM_1"/>
    <property type="match status" value="1"/>
</dbReference>
<dbReference type="Gene3D" id="2.30.29.30">
    <property type="entry name" value="Pleckstrin-homology domain (PH domain)/Phosphotyrosine-binding domain (PTB)"/>
    <property type="match status" value="1"/>
</dbReference>
<keyword evidence="5" id="KW-0963">Cytoplasm</keyword>
<evidence type="ECO:0000256" key="4">
    <source>
        <dbReference type="ARBA" id="ARBA00022448"/>
    </source>
</evidence>
<feature type="non-terminal residue" evidence="19">
    <location>
        <position position="1"/>
    </location>
</feature>
<dbReference type="SMART" id="SM00295">
    <property type="entry name" value="B41"/>
    <property type="match status" value="1"/>
</dbReference>
<evidence type="ECO:0000256" key="9">
    <source>
        <dbReference type="ARBA" id="ARBA00022860"/>
    </source>
</evidence>
<dbReference type="FunFam" id="3.10.20.90:FF:000002">
    <property type="entry name" value="Erythrocyte protein band 4.1-like 3"/>
    <property type="match status" value="1"/>
</dbReference>
<evidence type="ECO:0000256" key="14">
    <source>
        <dbReference type="ARBA" id="ARBA00023658"/>
    </source>
</evidence>
<feature type="compositionally biased region" description="Basic and acidic residues" evidence="17">
    <location>
        <begin position="58"/>
        <end position="72"/>
    </location>
</feature>
<dbReference type="FunFam" id="1.20.80.10:FF:000001">
    <property type="entry name" value="Erythrocyte membrane protein band 4.1"/>
    <property type="match status" value="1"/>
</dbReference>
<evidence type="ECO:0000256" key="13">
    <source>
        <dbReference type="ARBA" id="ARBA00023306"/>
    </source>
</evidence>
<dbReference type="PROSITE" id="PS50057">
    <property type="entry name" value="FERM_3"/>
    <property type="match status" value="1"/>
</dbReference>
<dbReference type="Gene3D" id="1.20.80.10">
    <property type="match status" value="1"/>
</dbReference>
<dbReference type="InterPro" id="IPR019747">
    <property type="entry name" value="FERM_CS"/>
</dbReference>
<dbReference type="SMART" id="SM01196">
    <property type="entry name" value="FERM_C"/>
    <property type="match status" value="1"/>
</dbReference>
<evidence type="ECO:0000256" key="11">
    <source>
        <dbReference type="ARBA" id="ARBA00023212"/>
    </source>
</evidence>
<dbReference type="InterPro" id="IPR018979">
    <property type="entry name" value="FERM_N"/>
</dbReference>
<dbReference type="InterPro" id="IPR007477">
    <property type="entry name" value="SAB_dom"/>
</dbReference>
<evidence type="ECO:0000256" key="7">
    <source>
        <dbReference type="ARBA" id="ARBA00022618"/>
    </source>
</evidence>
<dbReference type="CDD" id="cd17105">
    <property type="entry name" value="FERM_F1_EPB41"/>
    <property type="match status" value="1"/>
</dbReference>
<dbReference type="InterPro" id="IPR018980">
    <property type="entry name" value="FERM_PH-like_C"/>
</dbReference>
<evidence type="ECO:0000256" key="2">
    <source>
        <dbReference type="ARBA" id="ARBA00004245"/>
    </source>
</evidence>
<dbReference type="PANTHER" id="PTHR23280">
    <property type="entry name" value="4.1 G PROTEIN"/>
    <property type="match status" value="1"/>
</dbReference>
<dbReference type="InterPro" id="IPR011993">
    <property type="entry name" value="PH-like_dom_sf"/>
</dbReference>
<feature type="compositionally biased region" description="Basic and acidic residues" evidence="17">
    <location>
        <begin position="177"/>
        <end position="200"/>
    </location>
</feature>
<feature type="region of interest" description="Disordered" evidence="17">
    <location>
        <begin position="1"/>
        <end position="201"/>
    </location>
</feature>
<feature type="region of interest" description="Disordered" evidence="17">
    <location>
        <begin position="519"/>
        <end position="615"/>
    </location>
</feature>
<dbReference type="SUPFAM" id="SSF50729">
    <property type="entry name" value="PH domain-like"/>
    <property type="match status" value="1"/>
</dbReference>
<evidence type="ECO:0000256" key="10">
    <source>
        <dbReference type="ARBA" id="ARBA00023203"/>
    </source>
</evidence>
<dbReference type="Pfam" id="PF09379">
    <property type="entry name" value="FERM_N"/>
    <property type="match status" value="1"/>
</dbReference>
<evidence type="ECO:0000256" key="15">
    <source>
        <dbReference type="ARBA" id="ARBA00030419"/>
    </source>
</evidence>
<dbReference type="InterPro" id="IPR014847">
    <property type="entry name" value="FA"/>
</dbReference>
<keyword evidence="8" id="KW-0498">Mitosis</keyword>
<feature type="compositionally biased region" description="Polar residues" evidence="17">
    <location>
        <begin position="43"/>
        <end position="57"/>
    </location>
</feature>
<dbReference type="InterPro" id="IPR019748">
    <property type="entry name" value="FERM_central"/>
</dbReference>
<evidence type="ECO:0000256" key="1">
    <source>
        <dbReference type="ARBA" id="ARBA00004123"/>
    </source>
</evidence>
<feature type="compositionally biased region" description="Basic and acidic residues" evidence="17">
    <location>
        <begin position="578"/>
        <end position="615"/>
    </location>
</feature>
<dbReference type="InterPro" id="IPR008379">
    <property type="entry name" value="Band_4.1_C"/>
</dbReference>
<dbReference type="SUPFAM" id="SSF47031">
    <property type="entry name" value="Second domain of FERM"/>
    <property type="match status" value="1"/>
</dbReference>
<keyword evidence="10" id="KW-0009">Actin-binding</keyword>
<dbReference type="CDD" id="cd14473">
    <property type="entry name" value="FERM_B-lobe"/>
    <property type="match status" value="1"/>
</dbReference>
<organism evidence="19 20">
    <name type="scientific">Lanius ludovicianus</name>
    <name type="common">Loggerhead shrike</name>
    <dbReference type="NCBI Taxonomy" id="28713"/>
    <lineage>
        <taxon>Eukaryota</taxon>
        <taxon>Metazoa</taxon>
        <taxon>Chordata</taxon>
        <taxon>Craniata</taxon>
        <taxon>Vertebrata</taxon>
        <taxon>Euteleostomi</taxon>
        <taxon>Archelosauria</taxon>
        <taxon>Archosauria</taxon>
        <taxon>Dinosauria</taxon>
        <taxon>Saurischia</taxon>
        <taxon>Theropoda</taxon>
        <taxon>Coelurosauria</taxon>
        <taxon>Aves</taxon>
        <taxon>Neognathae</taxon>
        <taxon>Neoaves</taxon>
        <taxon>Telluraves</taxon>
        <taxon>Australaves</taxon>
        <taxon>Passeriformes</taxon>
        <taxon>Corvoidea</taxon>
        <taxon>Laniidae</taxon>
        <taxon>Lanius</taxon>
    </lineage>
</organism>
<feature type="compositionally biased region" description="Polar residues" evidence="17">
    <location>
        <begin position="144"/>
        <end position="153"/>
    </location>
</feature>
<keyword evidence="9" id="KW-0112">Calmodulin-binding</keyword>
<keyword evidence="20" id="KW-1185">Reference proteome</keyword>
<name>A0A7K5RX20_LANLU</name>
<dbReference type="InterPro" id="IPR019749">
    <property type="entry name" value="Band_41_domain"/>
</dbReference>
<dbReference type="EMBL" id="VYXG01005868">
    <property type="protein sequence ID" value="NWT84276.1"/>
    <property type="molecule type" value="Genomic_DNA"/>
</dbReference>
<feature type="domain" description="FERM" evidence="18">
    <location>
        <begin position="211"/>
        <end position="492"/>
    </location>
</feature>
<dbReference type="InterPro" id="IPR014352">
    <property type="entry name" value="FERM/acyl-CoA-bd_prot_sf"/>
</dbReference>
<evidence type="ECO:0000256" key="16">
    <source>
        <dbReference type="ARBA" id="ARBA00032586"/>
    </source>
</evidence>
<feature type="non-terminal residue" evidence="19">
    <location>
        <position position="865"/>
    </location>
</feature>
<dbReference type="InterPro" id="IPR029071">
    <property type="entry name" value="Ubiquitin-like_domsf"/>
</dbReference>
<comment type="subcellular location">
    <subcellularLocation>
        <location evidence="3">Cytoplasm</location>
        <location evidence="3">Cell cortex</location>
    </subcellularLocation>
    <subcellularLocation>
        <location evidence="2">Cytoplasm</location>
        <location evidence="2">Cytoskeleton</location>
    </subcellularLocation>
    <subcellularLocation>
        <location evidence="1">Nucleus</location>
    </subcellularLocation>
</comment>
<dbReference type="GO" id="GO:0005938">
    <property type="term" value="C:cell cortex"/>
    <property type="evidence" value="ECO:0007669"/>
    <property type="project" value="UniProtKB-SubCell"/>
</dbReference>
<dbReference type="GO" id="GO:0005634">
    <property type="term" value="C:nucleus"/>
    <property type="evidence" value="ECO:0007669"/>
    <property type="project" value="UniProtKB-SubCell"/>
</dbReference>
<dbReference type="GO" id="GO:0005516">
    <property type="term" value="F:calmodulin binding"/>
    <property type="evidence" value="ECO:0007669"/>
    <property type="project" value="UniProtKB-KW"/>
</dbReference>
<evidence type="ECO:0000259" key="18">
    <source>
        <dbReference type="PROSITE" id="PS50057"/>
    </source>
</evidence>
<proteinExistence type="predicted"/>
<keyword evidence="12" id="KW-0539">Nucleus</keyword>
<feature type="compositionally biased region" description="Basic and acidic residues" evidence="17">
    <location>
        <begin position="91"/>
        <end position="110"/>
    </location>
</feature>
<evidence type="ECO:0000256" key="12">
    <source>
        <dbReference type="ARBA" id="ARBA00023242"/>
    </source>
</evidence>
<reference evidence="19 20" key="1">
    <citation type="submission" date="2019-09" db="EMBL/GenBank/DDBJ databases">
        <title>Bird 10,000 Genomes (B10K) Project - Family phase.</title>
        <authorList>
            <person name="Zhang G."/>
        </authorList>
    </citation>
    <scope>NUCLEOTIDE SEQUENCE [LARGE SCALE GENOMIC DNA]</scope>
    <source>
        <strain evidence="19">B10K-DU-001-65</strain>
        <tissue evidence="19">Muscle</tissue>
    </source>
</reference>
<dbReference type="InterPro" id="IPR021187">
    <property type="entry name" value="EPB4.1_FERM_F1"/>
</dbReference>
<dbReference type="GO" id="GO:0030866">
    <property type="term" value="P:cortical actin cytoskeleton organization"/>
    <property type="evidence" value="ECO:0007669"/>
    <property type="project" value="InterPro"/>
</dbReference>
<dbReference type="PIRSF" id="PIRSF002304">
    <property type="entry name" value="Membrane_skeletal_4_1"/>
    <property type="match status" value="1"/>
</dbReference>
<dbReference type="Pfam" id="PF00373">
    <property type="entry name" value="FERM_M"/>
    <property type="match status" value="1"/>
</dbReference>
<accession>A0A7K5RX20</accession>
<dbReference type="GO" id="GO:0005198">
    <property type="term" value="F:structural molecule activity"/>
    <property type="evidence" value="ECO:0007669"/>
    <property type="project" value="InterPro"/>
</dbReference>
<dbReference type="SUPFAM" id="SSF54236">
    <property type="entry name" value="Ubiquitin-like"/>
    <property type="match status" value="1"/>
</dbReference>
<comment type="caution">
    <text evidence="19">The sequence shown here is derived from an EMBL/GenBank/DDBJ whole genome shotgun (WGS) entry which is preliminary data.</text>
</comment>
<evidence type="ECO:0000313" key="19">
    <source>
        <dbReference type="EMBL" id="NWT84276.1"/>
    </source>
</evidence>
<keyword evidence="7" id="KW-0132">Cell division</keyword>
<dbReference type="InterPro" id="IPR000299">
    <property type="entry name" value="FERM_domain"/>
</dbReference>
<dbReference type="SMART" id="SM01195">
    <property type="entry name" value="FA"/>
    <property type="match status" value="1"/>
</dbReference>
<dbReference type="GO" id="GO:0031032">
    <property type="term" value="P:actomyosin structure organization"/>
    <property type="evidence" value="ECO:0007669"/>
    <property type="project" value="TreeGrafter"/>
</dbReference>
<dbReference type="CDD" id="cd13184">
    <property type="entry name" value="FERM_C_4_1_family"/>
    <property type="match status" value="1"/>
</dbReference>
<dbReference type="FunFam" id="2.30.29.30:FF:000001">
    <property type="entry name" value="Erythrocyte membrane protein band 4.1"/>
    <property type="match status" value="1"/>
</dbReference>
<dbReference type="Pfam" id="PF05902">
    <property type="entry name" value="4_1_CTD"/>
    <property type="match status" value="1"/>
</dbReference>
<feature type="compositionally biased region" description="Basic and acidic residues" evidence="17">
    <location>
        <begin position="154"/>
        <end position="169"/>
    </location>
</feature>
<dbReference type="PROSITE" id="PS00661">
    <property type="entry name" value="FERM_2"/>
    <property type="match status" value="1"/>
</dbReference>
<evidence type="ECO:0000313" key="20">
    <source>
        <dbReference type="Proteomes" id="UP000547499"/>
    </source>
</evidence>
<evidence type="ECO:0000256" key="3">
    <source>
        <dbReference type="ARBA" id="ARBA00004544"/>
    </source>
</evidence>
<dbReference type="PRINTS" id="PR00661">
    <property type="entry name" value="ERMFAMILY"/>
</dbReference>
<evidence type="ECO:0000256" key="6">
    <source>
        <dbReference type="ARBA" id="ARBA00022553"/>
    </source>
</evidence>
<keyword evidence="11" id="KW-0206">Cytoskeleton</keyword>
<evidence type="ECO:0000256" key="8">
    <source>
        <dbReference type="ARBA" id="ARBA00022776"/>
    </source>
</evidence>
<dbReference type="Pfam" id="PF08736">
    <property type="entry name" value="FA"/>
    <property type="match status" value="1"/>
</dbReference>
<keyword evidence="13" id="KW-0131">Cell cycle</keyword>
<dbReference type="PANTHER" id="PTHR23280:SF12">
    <property type="entry name" value="PROTEIN 4.1"/>
    <property type="match status" value="1"/>
</dbReference>
<dbReference type="PRINTS" id="PR00935">
    <property type="entry name" value="BAND41"/>
</dbReference>
<keyword evidence="4" id="KW-0813">Transport</keyword>
<evidence type="ECO:0000256" key="5">
    <source>
        <dbReference type="ARBA" id="ARBA00022490"/>
    </source>
</evidence>
<evidence type="ECO:0000256" key="17">
    <source>
        <dbReference type="SAM" id="MobiDB-lite"/>
    </source>
</evidence>
<dbReference type="GO" id="GO:0005856">
    <property type="term" value="C:cytoskeleton"/>
    <property type="evidence" value="ECO:0007669"/>
    <property type="project" value="UniProtKB-SubCell"/>
</dbReference>
<dbReference type="Gene3D" id="3.10.20.90">
    <property type="entry name" value="Phosphatidylinositol 3-kinase Catalytic Subunit, Chain A, domain 1"/>
    <property type="match status" value="1"/>
</dbReference>
<sequence>MTTEKSPAADADNSGQQQAKEEEGAAETQKQEASLEEGAQPTPERQPQRQKASNGDTPTHEEQSKREHRTSEGRGLSRLFSSFLRRPKSQVSEEDKDTNAPKEAGGDQKDAGLGASPDEDILVKAPIAAPEPELKTDPSLDLHSLSSAETQPAQEERRDDQEPEGRDLEDREEGEAKEEGAKPEPKPESPETKADKDLKAAQKAVKRHRNMYCKVVLLDDTIFECSMDKHAKGQDLLKKVCDHLNLLEEDYFGLAIWDTPASRTWLDPAKEIKKQVHGGPWDFTFNVKFYPPDPAQLTEDITRYYLCLQLRQDILTGRLPCSFATLALLGSYTVQSELGDYDPDLHGPDYISEFKLAPNQTKELEEKVVELHKTYRSMTPAQADLEFLENAKKLSMYGVDLHQAKDLEGVDITLGVCSSGLLVYKDKLRINRFPWPKVLKISYKRSSFFIKIRPGEQEQYESTIGFKLPSYRAAKKLWKVCVEHHTFFRLTSTEAIPKSRFLALGSKFRYSGRTQAQTRQASALIDRPAPQFERTASKRASRSLDGAVAVITPERSPRPTSAPAIAQSHPAEPAPAKLDVKDVSASKVGKETAKSDVRREELPPEKAKEPVDASRVRKTHIEVTVPTTNGAQPQQPAEKEEELIRMRKKRSKRLDGENIYIRHSNLMLEDLDKTQEEIKKHHANISELKKNFMESVPEPRPSEWDKRLSSHSPFRSLNVNGQIPTGADGPPLVKTQTVTISDVSSAVKSEIPTKEVPIVHTETKTITYEAAQTDGGNGDLDPGILLTAQTITSETTSSTTTTQITKTVKGGISETRIEKRIVITGDADVDHDQVLAQAIKAAKEQHPDMSVTKVVVHQETEIAEE</sequence>
<protein>
    <recommendedName>
        <fullName evidence="14">Protein 4.1</fullName>
    </recommendedName>
    <alternativeName>
        <fullName evidence="15">Band 4.1</fullName>
    </alternativeName>
    <alternativeName>
        <fullName evidence="16">Erythrocyte membrane protein band 4.1</fullName>
    </alternativeName>
</protein>
<dbReference type="Pfam" id="PF09380">
    <property type="entry name" value="FERM_C"/>
    <property type="match status" value="1"/>
</dbReference>
<dbReference type="Pfam" id="PF04382">
    <property type="entry name" value="SAB"/>
    <property type="match status" value="1"/>
</dbReference>
<dbReference type="AlphaFoldDB" id="A0A7K5RX20"/>
<dbReference type="GO" id="GO:0005886">
    <property type="term" value="C:plasma membrane"/>
    <property type="evidence" value="ECO:0007669"/>
    <property type="project" value="TreeGrafter"/>
</dbReference>